<reference evidence="2" key="1">
    <citation type="submission" date="2018-02" db="EMBL/GenBank/DDBJ databases">
        <authorList>
            <person name="Hausmann B."/>
        </authorList>
    </citation>
    <scope>NUCLEOTIDE SEQUENCE [LARGE SCALE GENOMIC DNA]</scope>
    <source>
        <strain evidence="2">Peat soil MAG SbF1</strain>
    </source>
</reference>
<organism evidence="1 2">
    <name type="scientific">Candidatus Desulfosporosinus infrequens</name>
    <dbReference type="NCBI Taxonomy" id="2043169"/>
    <lineage>
        <taxon>Bacteria</taxon>
        <taxon>Bacillati</taxon>
        <taxon>Bacillota</taxon>
        <taxon>Clostridia</taxon>
        <taxon>Eubacteriales</taxon>
        <taxon>Desulfitobacteriaceae</taxon>
        <taxon>Desulfosporosinus</taxon>
    </lineage>
</organism>
<dbReference type="Proteomes" id="UP000238916">
    <property type="component" value="Unassembled WGS sequence"/>
</dbReference>
<evidence type="ECO:0000313" key="2">
    <source>
        <dbReference type="Proteomes" id="UP000238916"/>
    </source>
</evidence>
<dbReference type="AlphaFoldDB" id="A0A2U3LBD0"/>
<protein>
    <submittedName>
        <fullName evidence="1">Uncharacterized protein</fullName>
    </submittedName>
</protein>
<dbReference type="EMBL" id="OMOF01000371">
    <property type="protein sequence ID" value="SPF49130.1"/>
    <property type="molecule type" value="Genomic_DNA"/>
</dbReference>
<proteinExistence type="predicted"/>
<sequence>MINEPNFYFLDKVAPYAGAWIEITNADFEVQVWTVAPYAGAWIEMG</sequence>
<gene>
    <name evidence="1" type="ORF">SBF1_4320010</name>
</gene>
<evidence type="ECO:0000313" key="1">
    <source>
        <dbReference type="EMBL" id="SPF49130.1"/>
    </source>
</evidence>
<accession>A0A2U3LBD0</accession>
<name>A0A2U3LBD0_9FIRM</name>